<comment type="caution">
    <text evidence="2">The sequence shown here is derived from an EMBL/GenBank/DDBJ whole genome shotgun (WGS) entry which is preliminary data.</text>
</comment>
<dbReference type="Proteomes" id="UP000439903">
    <property type="component" value="Unassembled WGS sequence"/>
</dbReference>
<name>A0A8H4AUP2_GIGMA</name>
<evidence type="ECO:0000256" key="1">
    <source>
        <dbReference type="SAM" id="MobiDB-lite"/>
    </source>
</evidence>
<protein>
    <submittedName>
        <fullName evidence="2">Protein far1-related sequence 5-like</fullName>
    </submittedName>
</protein>
<sequence length="339" mass="38744">MEDKLTIAALEVDIDSPNLKVEYFFSPFDVECTTTTVIKVEDALSNLEVGFTSPVLKIEKTSSSLYTKTTPIYTYQPLEVTPLNSTHQYIDIYNAIYRLCERYKDEKPDSGLFIEALFEKMVHNPGWKVYVRHLGSERHLAGVFWMSPDQQDLLEDELQYNKLVDLKASNTLIGLPYLFSQFFTNIDAILVQFLTFLILSWQQFQISQSLTYKGCLVSFSVKILEIDTVNDAFIEDVNNEPQITLKSLLNGVEVSSKLEHHDVICYATSLRNRFGIAFSVSKTAINIALETNSDEELIRMLKNFIIVKRLTCKDSTRSDSNNSYEDSTKNESDEVVPLQ</sequence>
<keyword evidence="3" id="KW-1185">Reference proteome</keyword>
<accession>A0A8H4AUP2</accession>
<proteinExistence type="predicted"/>
<feature type="region of interest" description="Disordered" evidence="1">
    <location>
        <begin position="315"/>
        <end position="339"/>
    </location>
</feature>
<organism evidence="2 3">
    <name type="scientific">Gigaspora margarita</name>
    <dbReference type="NCBI Taxonomy" id="4874"/>
    <lineage>
        <taxon>Eukaryota</taxon>
        <taxon>Fungi</taxon>
        <taxon>Fungi incertae sedis</taxon>
        <taxon>Mucoromycota</taxon>
        <taxon>Glomeromycotina</taxon>
        <taxon>Glomeromycetes</taxon>
        <taxon>Diversisporales</taxon>
        <taxon>Gigasporaceae</taxon>
        <taxon>Gigaspora</taxon>
    </lineage>
</organism>
<reference evidence="2 3" key="1">
    <citation type="journal article" date="2019" name="Environ. Microbiol.">
        <title>At the nexus of three kingdoms: the genome of the mycorrhizal fungus Gigaspora margarita provides insights into plant, endobacterial and fungal interactions.</title>
        <authorList>
            <person name="Venice F."/>
            <person name="Ghignone S."/>
            <person name="Salvioli di Fossalunga A."/>
            <person name="Amselem J."/>
            <person name="Novero M."/>
            <person name="Xianan X."/>
            <person name="Sedzielewska Toro K."/>
            <person name="Morin E."/>
            <person name="Lipzen A."/>
            <person name="Grigoriev I.V."/>
            <person name="Henrissat B."/>
            <person name="Martin F.M."/>
            <person name="Bonfante P."/>
        </authorList>
    </citation>
    <scope>NUCLEOTIDE SEQUENCE [LARGE SCALE GENOMIC DNA]</scope>
    <source>
        <strain evidence="2 3">BEG34</strain>
    </source>
</reference>
<dbReference type="AlphaFoldDB" id="A0A8H4AUP2"/>
<dbReference type="EMBL" id="WTPW01000209">
    <property type="protein sequence ID" value="KAF0534776.1"/>
    <property type="molecule type" value="Genomic_DNA"/>
</dbReference>
<evidence type="ECO:0000313" key="3">
    <source>
        <dbReference type="Proteomes" id="UP000439903"/>
    </source>
</evidence>
<evidence type="ECO:0000313" key="2">
    <source>
        <dbReference type="EMBL" id="KAF0534776.1"/>
    </source>
</evidence>
<gene>
    <name evidence="2" type="ORF">F8M41_009831</name>
</gene>